<dbReference type="PANTHER" id="PTHR30563">
    <property type="entry name" value="DNA RECOMBINATION PROTEIN RMUC"/>
    <property type="match status" value="1"/>
</dbReference>
<evidence type="ECO:0000256" key="5">
    <source>
        <dbReference type="SAM" id="Coils"/>
    </source>
</evidence>
<dbReference type="Pfam" id="PF02646">
    <property type="entry name" value="RmuC"/>
    <property type="match status" value="1"/>
</dbReference>
<feature type="coiled-coil region" evidence="5">
    <location>
        <begin position="87"/>
        <end position="114"/>
    </location>
</feature>
<comment type="function">
    <text evidence="1">Involved in DNA recombination.</text>
</comment>
<proteinExistence type="inferred from homology"/>
<comment type="caution">
    <text evidence="7">The sequence shown here is derived from an EMBL/GenBank/DDBJ whole genome shotgun (WGS) entry which is preliminary data.</text>
</comment>
<gene>
    <name evidence="7" type="ORF">ACFFRE_08910</name>
</gene>
<keyword evidence="8" id="KW-1185">Reference proteome</keyword>
<dbReference type="Proteomes" id="UP001589788">
    <property type="component" value="Unassembled WGS sequence"/>
</dbReference>
<comment type="similarity">
    <text evidence="2">Belongs to the RmuC family.</text>
</comment>
<reference evidence="7 8" key="1">
    <citation type="submission" date="2024-09" db="EMBL/GenBank/DDBJ databases">
        <authorList>
            <person name="Sun Q."/>
            <person name="Mori K."/>
        </authorList>
    </citation>
    <scope>NUCLEOTIDE SEQUENCE [LARGE SCALE GENOMIC DNA]</scope>
    <source>
        <strain evidence="7 8">JCM 15389</strain>
    </source>
</reference>
<keyword evidence="3 5" id="KW-0175">Coiled coil</keyword>
<protein>
    <submittedName>
        <fullName evidence="7">DNA recombination protein RmuC</fullName>
    </submittedName>
</protein>
<evidence type="ECO:0000256" key="6">
    <source>
        <dbReference type="SAM" id="MobiDB-lite"/>
    </source>
</evidence>
<evidence type="ECO:0000313" key="7">
    <source>
        <dbReference type="EMBL" id="MFC0082263.1"/>
    </source>
</evidence>
<organism evidence="7 8">
    <name type="scientific">Aciditerrimonas ferrireducens</name>
    <dbReference type="NCBI Taxonomy" id="667306"/>
    <lineage>
        <taxon>Bacteria</taxon>
        <taxon>Bacillati</taxon>
        <taxon>Actinomycetota</taxon>
        <taxon>Acidimicrobiia</taxon>
        <taxon>Acidimicrobiales</taxon>
        <taxon>Acidimicrobiaceae</taxon>
        <taxon>Aciditerrimonas</taxon>
    </lineage>
</organism>
<evidence type="ECO:0000256" key="3">
    <source>
        <dbReference type="ARBA" id="ARBA00023054"/>
    </source>
</evidence>
<dbReference type="RefSeq" id="WP_377789791.1">
    <property type="nucleotide sequence ID" value="NZ_JBHLYQ010000084.1"/>
</dbReference>
<evidence type="ECO:0000256" key="1">
    <source>
        <dbReference type="ARBA" id="ARBA00003416"/>
    </source>
</evidence>
<sequence length="399" mass="43022">MNAHLLLGLGIGLVLGLLIGLLLARARLARLRAELDLRAAIGQEVRAAVEASQRPALEHAHQALLAQADHQLRQAQEAVGQATAGVVGPLREHLAKLEDQVRELERARAGAYEGLLTQVRELGQRVGELGQGTQALLRALRDPGARGRWGELQLRRVVEAAGMVDHVDFEEQRALAPGEDGDGRARPDLVVHLPGGAVVVVDAKVPLDAYLDAQQAEDRLTQRAHLQRHARQLRSHVEALASRGYSRQLAGSVGSVVAFVPGEHLLAAALEADPGLLDDALTRGVLLATPVTLVALLKAAATGWQHERLAESAREVQALGQELARRLQRFTTHLSGVGQSLDQAVRRYNEAVGSFTSRLLPQARRFEDLGVVSGPELPEEPPVLTTQPRELPGTRSPEQ</sequence>
<feature type="region of interest" description="Disordered" evidence="6">
    <location>
        <begin position="372"/>
        <end position="399"/>
    </location>
</feature>
<name>A0ABV6C3J6_9ACTN</name>
<accession>A0ABV6C3J6</accession>
<evidence type="ECO:0000256" key="2">
    <source>
        <dbReference type="ARBA" id="ARBA00009840"/>
    </source>
</evidence>
<evidence type="ECO:0000313" key="8">
    <source>
        <dbReference type="Proteomes" id="UP001589788"/>
    </source>
</evidence>
<keyword evidence="4" id="KW-0233">DNA recombination</keyword>
<dbReference type="EMBL" id="JBHLYQ010000084">
    <property type="protein sequence ID" value="MFC0082263.1"/>
    <property type="molecule type" value="Genomic_DNA"/>
</dbReference>
<dbReference type="InterPro" id="IPR003798">
    <property type="entry name" value="DNA_recombination_RmuC"/>
</dbReference>
<dbReference type="PANTHER" id="PTHR30563:SF0">
    <property type="entry name" value="DNA RECOMBINATION PROTEIN RMUC"/>
    <property type="match status" value="1"/>
</dbReference>
<evidence type="ECO:0000256" key="4">
    <source>
        <dbReference type="ARBA" id="ARBA00023172"/>
    </source>
</evidence>